<evidence type="ECO:0000256" key="1">
    <source>
        <dbReference type="ARBA" id="ARBA00000111"/>
    </source>
</evidence>
<evidence type="ECO:0000256" key="13">
    <source>
        <dbReference type="ARBA" id="ARBA00022801"/>
    </source>
</evidence>
<sequence length="338" mass="38543">MPKLILFLALFAGACVAFAQSDMIEIAREYEAKGDIQNAMEWYKKAALASTNPASPQPKETPAALEKRLQAIPPYVRQYERAKAYSAHLDPIEDGDAQETILQMISGTFGLIPYHTNYLAPFSYDGRASSGRKKTETKFQFSFQKELGHDWLGLDESYSFGYTQTAWWQILQESSPFRETNYQPEFFVTVPYKGDGSTFKAFKFGYLHQSNGQDGQKSRSWDRLYASTILQIGTVFVTPRVWYRLRESDKDDNPDIHDYLGYGDLTLLYPKGKNLFKATLTNNLHTSNNRSGVALEWSFPLLESGVFGFIQYYYGYGESLIDYDKLTNRVSIGFALSR</sequence>
<dbReference type="Proteomes" id="UP000703590">
    <property type="component" value="Unassembled WGS sequence"/>
</dbReference>
<evidence type="ECO:0000256" key="12">
    <source>
        <dbReference type="ARBA" id="ARBA00022729"/>
    </source>
</evidence>
<dbReference type="Pfam" id="PF02253">
    <property type="entry name" value="PLA1"/>
    <property type="match status" value="1"/>
</dbReference>
<keyword evidence="16" id="KW-0443">Lipid metabolism</keyword>
<evidence type="ECO:0000256" key="10">
    <source>
        <dbReference type="ARBA" id="ARBA00022692"/>
    </source>
</evidence>
<evidence type="ECO:0000256" key="5">
    <source>
        <dbReference type="ARBA" id="ARBA00010525"/>
    </source>
</evidence>
<gene>
    <name evidence="21" type="ORF">JWV37_06555</name>
</gene>
<dbReference type="PANTHER" id="PTHR40457">
    <property type="entry name" value="PHOSPHOLIPASE A1"/>
    <property type="match status" value="1"/>
</dbReference>
<evidence type="ECO:0000256" key="2">
    <source>
        <dbReference type="ARBA" id="ARBA00001604"/>
    </source>
</evidence>
<keyword evidence="22" id="KW-1185">Reference proteome</keyword>
<dbReference type="RefSeq" id="WP_205458985.1">
    <property type="nucleotide sequence ID" value="NZ_JAFHKK010000012.1"/>
</dbReference>
<evidence type="ECO:0000256" key="17">
    <source>
        <dbReference type="ARBA" id="ARBA00023136"/>
    </source>
</evidence>
<dbReference type="Gene3D" id="2.40.230.10">
    <property type="entry name" value="Phospholipase A1"/>
    <property type="match status" value="1"/>
</dbReference>
<evidence type="ECO:0000256" key="20">
    <source>
        <dbReference type="SAM" id="SignalP"/>
    </source>
</evidence>
<dbReference type="InterPro" id="IPR036541">
    <property type="entry name" value="PLipase_A1_sf"/>
</dbReference>
<comment type="catalytic activity">
    <reaction evidence="1">
        <text>a 1,2-diacyl-sn-glycero-3-phosphocholine + H2O = a 2-acyl-sn-glycero-3-phosphocholine + a fatty acid + H(+)</text>
        <dbReference type="Rhea" id="RHEA:18689"/>
        <dbReference type="ChEBI" id="CHEBI:15377"/>
        <dbReference type="ChEBI" id="CHEBI:15378"/>
        <dbReference type="ChEBI" id="CHEBI:28868"/>
        <dbReference type="ChEBI" id="CHEBI:57643"/>
        <dbReference type="ChEBI" id="CHEBI:57875"/>
        <dbReference type="EC" id="3.1.1.32"/>
    </reaction>
</comment>
<name>A0ABS2WSS5_9BACT</name>
<evidence type="ECO:0000313" key="21">
    <source>
        <dbReference type="EMBL" id="MBN2964433.1"/>
    </source>
</evidence>
<dbReference type="SUPFAM" id="SSF56931">
    <property type="entry name" value="Outer membrane phospholipase A (OMPLA)"/>
    <property type="match status" value="1"/>
</dbReference>
<protein>
    <recommendedName>
        <fullName evidence="19">Phosphatidylcholine 1-acylhydrolase</fullName>
        <ecNumber evidence="7">3.1.1.32</ecNumber>
        <ecNumber evidence="8">3.1.1.4</ecNumber>
    </recommendedName>
</protein>
<accession>A0ABS2WSS5</accession>
<keyword evidence="13" id="KW-0378">Hydrolase</keyword>
<proteinExistence type="inferred from homology"/>
<evidence type="ECO:0000256" key="4">
    <source>
        <dbReference type="ARBA" id="ARBA00004571"/>
    </source>
</evidence>
<comment type="caution">
    <text evidence="21">The sequence shown here is derived from an EMBL/GenBank/DDBJ whole genome shotgun (WGS) entry which is preliminary data.</text>
</comment>
<comment type="subunit">
    <text evidence="6">Homodimer; dimerization is reversible, and the dimeric form is the active one.</text>
</comment>
<keyword evidence="12 20" id="KW-0732">Signal</keyword>
<dbReference type="EC" id="3.1.1.4" evidence="8"/>
<comment type="catalytic activity">
    <reaction evidence="2">
        <text>a 1,2-diacyl-sn-glycero-3-phosphocholine + H2O = a 1-acyl-sn-glycero-3-phosphocholine + a fatty acid + H(+)</text>
        <dbReference type="Rhea" id="RHEA:15801"/>
        <dbReference type="ChEBI" id="CHEBI:15377"/>
        <dbReference type="ChEBI" id="CHEBI:15378"/>
        <dbReference type="ChEBI" id="CHEBI:28868"/>
        <dbReference type="ChEBI" id="CHEBI:57643"/>
        <dbReference type="ChEBI" id="CHEBI:58168"/>
        <dbReference type="EC" id="3.1.1.4"/>
    </reaction>
</comment>
<evidence type="ECO:0000256" key="3">
    <source>
        <dbReference type="ARBA" id="ARBA00001913"/>
    </source>
</evidence>
<dbReference type="PROSITE" id="PS51257">
    <property type="entry name" value="PROKAR_LIPOPROTEIN"/>
    <property type="match status" value="1"/>
</dbReference>
<evidence type="ECO:0000256" key="19">
    <source>
        <dbReference type="ARBA" id="ARBA00032375"/>
    </source>
</evidence>
<comment type="subcellular location">
    <subcellularLocation>
        <location evidence="4">Cell outer membrane</location>
        <topology evidence="4">Multi-pass membrane protein</topology>
    </subcellularLocation>
</comment>
<evidence type="ECO:0000313" key="22">
    <source>
        <dbReference type="Proteomes" id="UP000703590"/>
    </source>
</evidence>
<comment type="similarity">
    <text evidence="5">Belongs to the phospholipase A1 family.</text>
</comment>
<comment type="cofactor">
    <cofactor evidence="3">
        <name>Ca(2+)</name>
        <dbReference type="ChEBI" id="CHEBI:29108"/>
    </cofactor>
</comment>
<keyword evidence="10" id="KW-0812">Transmembrane</keyword>
<dbReference type="InterPro" id="IPR003187">
    <property type="entry name" value="PLipase_A1"/>
</dbReference>
<keyword evidence="11" id="KW-0479">Metal-binding</keyword>
<dbReference type="PANTHER" id="PTHR40457:SF1">
    <property type="entry name" value="PHOSPHOLIPASE A1"/>
    <property type="match status" value="1"/>
</dbReference>
<evidence type="ECO:0000256" key="18">
    <source>
        <dbReference type="ARBA" id="ARBA00023237"/>
    </source>
</evidence>
<evidence type="ECO:0000256" key="6">
    <source>
        <dbReference type="ARBA" id="ARBA00011702"/>
    </source>
</evidence>
<evidence type="ECO:0000256" key="15">
    <source>
        <dbReference type="ARBA" id="ARBA00022963"/>
    </source>
</evidence>
<keyword evidence="15" id="KW-0442">Lipid degradation</keyword>
<keyword evidence="17" id="KW-0472">Membrane</keyword>
<evidence type="ECO:0000256" key="8">
    <source>
        <dbReference type="ARBA" id="ARBA00013278"/>
    </source>
</evidence>
<reference evidence="22" key="2">
    <citation type="submission" date="2021-02" db="EMBL/GenBank/DDBJ databases">
        <title>Sulfurospirillum tamanensis sp. nov.</title>
        <authorList>
            <person name="Merkel A.Y."/>
        </authorList>
    </citation>
    <scope>NUCLEOTIDE SEQUENCE [LARGE SCALE GENOMIC DNA]</scope>
    <source>
        <strain evidence="22">T05b</strain>
    </source>
</reference>
<evidence type="ECO:0000256" key="9">
    <source>
        <dbReference type="ARBA" id="ARBA00022452"/>
    </source>
</evidence>
<keyword evidence="9" id="KW-1134">Transmembrane beta strand</keyword>
<feature type="signal peptide" evidence="20">
    <location>
        <begin position="1"/>
        <end position="19"/>
    </location>
</feature>
<evidence type="ECO:0000256" key="11">
    <source>
        <dbReference type="ARBA" id="ARBA00022723"/>
    </source>
</evidence>
<organism evidence="21 22">
    <name type="scientific">Sulfurospirillum tamanense</name>
    <dbReference type="NCBI Taxonomy" id="2813362"/>
    <lineage>
        <taxon>Bacteria</taxon>
        <taxon>Pseudomonadati</taxon>
        <taxon>Campylobacterota</taxon>
        <taxon>Epsilonproteobacteria</taxon>
        <taxon>Campylobacterales</taxon>
        <taxon>Sulfurospirillaceae</taxon>
        <taxon>Sulfurospirillum</taxon>
    </lineage>
</organism>
<feature type="chain" id="PRO_5046581125" description="Phosphatidylcholine 1-acylhydrolase" evidence="20">
    <location>
        <begin position="20"/>
        <end position="338"/>
    </location>
</feature>
<evidence type="ECO:0000256" key="16">
    <source>
        <dbReference type="ARBA" id="ARBA00023098"/>
    </source>
</evidence>
<keyword evidence="14" id="KW-0106">Calcium</keyword>
<keyword evidence="18" id="KW-0998">Cell outer membrane</keyword>
<dbReference type="CDD" id="cd00541">
    <property type="entry name" value="OMPLA"/>
    <property type="match status" value="1"/>
</dbReference>
<reference evidence="21 22" key="1">
    <citation type="submission" date="2021-02" db="EMBL/GenBank/DDBJ databases">
        <title>Sulfurospirillum tamanensis sp. nov.</title>
        <authorList>
            <person name="Frolova A."/>
            <person name="Merkel A."/>
            <person name="Slobodkin A."/>
        </authorList>
    </citation>
    <scope>NUCLEOTIDE SEQUENCE [LARGE SCALE GENOMIC DNA]</scope>
    <source>
        <strain evidence="21 22">T05b</strain>
    </source>
</reference>
<dbReference type="PRINTS" id="PR01486">
    <property type="entry name" value="PHPHLIPASEA1"/>
</dbReference>
<evidence type="ECO:0000256" key="14">
    <source>
        <dbReference type="ARBA" id="ARBA00022837"/>
    </source>
</evidence>
<dbReference type="EC" id="3.1.1.32" evidence="7"/>
<evidence type="ECO:0000256" key="7">
    <source>
        <dbReference type="ARBA" id="ARBA00013179"/>
    </source>
</evidence>
<dbReference type="EMBL" id="JAFHKK010000012">
    <property type="protein sequence ID" value="MBN2964433.1"/>
    <property type="molecule type" value="Genomic_DNA"/>
</dbReference>
<reference evidence="21 22" key="3">
    <citation type="submission" date="2021-02" db="EMBL/GenBank/DDBJ databases">
        <authorList>
            <person name="Merkel A.Y."/>
        </authorList>
    </citation>
    <scope>NUCLEOTIDE SEQUENCE [LARGE SCALE GENOMIC DNA]</scope>
    <source>
        <strain evidence="21 22">T05b</strain>
    </source>
</reference>